<evidence type="ECO:0000313" key="1">
    <source>
        <dbReference type="EMBL" id="GAY74921.1"/>
    </source>
</evidence>
<comment type="caution">
    <text evidence="1">The sequence shown here is derived from an EMBL/GenBank/DDBJ whole genome shotgun (WGS) entry which is preliminary data.</text>
</comment>
<dbReference type="EMBL" id="BEXB01000002">
    <property type="protein sequence ID" value="GAY74921.1"/>
    <property type="molecule type" value="Genomic_DNA"/>
</dbReference>
<evidence type="ECO:0000313" key="2">
    <source>
        <dbReference type="Proteomes" id="UP000319716"/>
    </source>
</evidence>
<name>A0A4Y1Z7P8_9BACL</name>
<accession>A0A4Y1Z7P8</accession>
<sequence length="57" mass="6568">MHCKSLTNTPLFPIDKVGGSLYKIKDGLNYCRKVMDIGVLIESLKHNILKIILQYKY</sequence>
<proteinExistence type="predicted"/>
<protein>
    <submittedName>
        <fullName evidence="1">Uncharacterized protein</fullName>
    </submittedName>
</protein>
<organism evidence="1 2">
    <name type="scientific">Sporolactobacillus inulinus</name>
    <dbReference type="NCBI Taxonomy" id="2078"/>
    <lineage>
        <taxon>Bacteria</taxon>
        <taxon>Bacillati</taxon>
        <taxon>Bacillota</taxon>
        <taxon>Bacilli</taxon>
        <taxon>Bacillales</taxon>
        <taxon>Sporolactobacillaceae</taxon>
        <taxon>Sporolactobacillus</taxon>
    </lineage>
</organism>
<reference evidence="1 2" key="1">
    <citation type="submission" date="2017-11" db="EMBL/GenBank/DDBJ databases">
        <title>Draft Genome Sequence of Sporolactobacillus inulinus NBRC 111894 Isolated from Koso, a Japanese Sugar-Vegetable Fermented Beverage.</title>
        <authorList>
            <person name="Chiou T.Y."/>
            <person name="Oshima K."/>
            <person name="Suda W."/>
            <person name="Hattori M."/>
            <person name="Takahashi T."/>
        </authorList>
    </citation>
    <scope>NUCLEOTIDE SEQUENCE [LARGE SCALE GENOMIC DNA]</scope>
    <source>
        <strain evidence="1 2">NBRC111894</strain>
    </source>
</reference>
<gene>
    <name evidence="1" type="ORF">NBRC111894_475</name>
</gene>
<dbReference type="Proteomes" id="UP000319716">
    <property type="component" value="Unassembled WGS sequence"/>
</dbReference>
<dbReference type="AlphaFoldDB" id="A0A4Y1Z7P8"/>